<feature type="transmembrane region" description="Helical" evidence="1">
    <location>
        <begin position="51"/>
        <end position="69"/>
    </location>
</feature>
<keyword evidence="4" id="KW-1185">Reference proteome</keyword>
<dbReference type="OrthoDB" id="10586999at2759"/>
<reference evidence="2" key="2">
    <citation type="submission" date="2010-05" db="EMBL/GenBank/DDBJ databases">
        <title>The Genome Sequence of Magnaporthe poae strain ATCC 64411.</title>
        <authorList>
            <consortium name="The Broad Institute Genome Sequencing Platform"/>
            <consortium name="Broad Institute Genome Sequencing Center for Infectious Disease"/>
            <person name="Ma L.-J."/>
            <person name="Dead R."/>
            <person name="Young S."/>
            <person name="Zeng Q."/>
            <person name="Koehrsen M."/>
            <person name="Alvarado L."/>
            <person name="Berlin A."/>
            <person name="Chapman S.B."/>
            <person name="Chen Z."/>
            <person name="Freedman E."/>
            <person name="Gellesch M."/>
            <person name="Goldberg J."/>
            <person name="Griggs A."/>
            <person name="Gujja S."/>
            <person name="Heilman E.R."/>
            <person name="Heiman D."/>
            <person name="Hepburn T."/>
            <person name="Howarth C."/>
            <person name="Jen D."/>
            <person name="Larson L."/>
            <person name="Mehta T."/>
            <person name="Neiman D."/>
            <person name="Pearson M."/>
            <person name="Roberts A."/>
            <person name="Saif S."/>
            <person name="Shea T."/>
            <person name="Shenoy N."/>
            <person name="Sisk P."/>
            <person name="Stolte C."/>
            <person name="Sykes S."/>
            <person name="Walk T."/>
            <person name="White J."/>
            <person name="Yandava C."/>
            <person name="Haas B."/>
            <person name="Nusbaum C."/>
            <person name="Birren B."/>
        </authorList>
    </citation>
    <scope>NUCLEOTIDE SEQUENCE</scope>
    <source>
        <strain evidence="2">ATCC 64411</strain>
    </source>
</reference>
<name>A0A0C4E3B3_MAGP6</name>
<evidence type="ECO:0000256" key="1">
    <source>
        <dbReference type="SAM" id="Phobius"/>
    </source>
</evidence>
<dbReference type="Proteomes" id="UP000011715">
    <property type="component" value="Unassembled WGS sequence"/>
</dbReference>
<keyword evidence="1" id="KW-1133">Transmembrane helix</keyword>
<evidence type="ECO:0000313" key="3">
    <source>
        <dbReference type="EnsemblFungi" id="MAPG_06910T0"/>
    </source>
</evidence>
<dbReference type="EMBL" id="GL876971">
    <property type="protein sequence ID" value="KLU87920.1"/>
    <property type="molecule type" value="Genomic_DNA"/>
</dbReference>
<proteinExistence type="predicted"/>
<dbReference type="AlphaFoldDB" id="A0A0C4E3B3"/>
<keyword evidence="1" id="KW-0812">Transmembrane</keyword>
<evidence type="ECO:0000313" key="4">
    <source>
        <dbReference type="Proteomes" id="UP000011715"/>
    </source>
</evidence>
<organism evidence="3 4">
    <name type="scientific">Magnaporthiopsis poae (strain ATCC 64411 / 73-15)</name>
    <name type="common">Kentucky bluegrass fungus</name>
    <name type="synonym">Magnaporthe poae</name>
    <dbReference type="NCBI Taxonomy" id="644358"/>
    <lineage>
        <taxon>Eukaryota</taxon>
        <taxon>Fungi</taxon>
        <taxon>Dikarya</taxon>
        <taxon>Ascomycota</taxon>
        <taxon>Pezizomycotina</taxon>
        <taxon>Sordariomycetes</taxon>
        <taxon>Sordariomycetidae</taxon>
        <taxon>Magnaporthales</taxon>
        <taxon>Magnaporthaceae</taxon>
        <taxon>Magnaporthiopsis</taxon>
    </lineage>
</organism>
<feature type="transmembrane region" description="Helical" evidence="1">
    <location>
        <begin position="81"/>
        <end position="99"/>
    </location>
</feature>
<reference evidence="2" key="3">
    <citation type="submission" date="2011-03" db="EMBL/GenBank/DDBJ databases">
        <title>Annotation of Magnaporthe poae ATCC 64411.</title>
        <authorList>
            <person name="Ma L.-J."/>
            <person name="Dead R."/>
            <person name="Young S.K."/>
            <person name="Zeng Q."/>
            <person name="Gargeya S."/>
            <person name="Fitzgerald M."/>
            <person name="Haas B."/>
            <person name="Abouelleil A."/>
            <person name="Alvarado L."/>
            <person name="Arachchi H.M."/>
            <person name="Berlin A."/>
            <person name="Brown A."/>
            <person name="Chapman S.B."/>
            <person name="Chen Z."/>
            <person name="Dunbar C."/>
            <person name="Freedman E."/>
            <person name="Gearin G."/>
            <person name="Gellesch M."/>
            <person name="Goldberg J."/>
            <person name="Griggs A."/>
            <person name="Gujja S."/>
            <person name="Heiman D."/>
            <person name="Howarth C."/>
            <person name="Larson L."/>
            <person name="Lui A."/>
            <person name="MacDonald P.J.P."/>
            <person name="Mehta T."/>
            <person name="Montmayeur A."/>
            <person name="Murphy C."/>
            <person name="Neiman D."/>
            <person name="Pearson M."/>
            <person name="Priest M."/>
            <person name="Roberts A."/>
            <person name="Saif S."/>
            <person name="Shea T."/>
            <person name="Shenoy N."/>
            <person name="Sisk P."/>
            <person name="Stolte C."/>
            <person name="Sykes S."/>
            <person name="Yandava C."/>
            <person name="Wortman J."/>
            <person name="Nusbaum C."/>
            <person name="Birren B."/>
        </authorList>
    </citation>
    <scope>NUCLEOTIDE SEQUENCE</scope>
    <source>
        <strain evidence="2">ATCC 64411</strain>
    </source>
</reference>
<reference evidence="4" key="1">
    <citation type="submission" date="2010-05" db="EMBL/GenBank/DDBJ databases">
        <title>The genome sequence of Magnaporthe poae strain ATCC 64411.</title>
        <authorList>
            <person name="Ma L.-J."/>
            <person name="Dead R."/>
            <person name="Young S."/>
            <person name="Zeng Q."/>
            <person name="Koehrsen M."/>
            <person name="Alvarado L."/>
            <person name="Berlin A."/>
            <person name="Chapman S.B."/>
            <person name="Chen Z."/>
            <person name="Freedman E."/>
            <person name="Gellesch M."/>
            <person name="Goldberg J."/>
            <person name="Griggs A."/>
            <person name="Gujja S."/>
            <person name="Heilman E.R."/>
            <person name="Heiman D."/>
            <person name="Hepburn T."/>
            <person name="Howarth C."/>
            <person name="Jen D."/>
            <person name="Larson L."/>
            <person name="Mehta T."/>
            <person name="Neiman D."/>
            <person name="Pearson M."/>
            <person name="Roberts A."/>
            <person name="Saif S."/>
            <person name="Shea T."/>
            <person name="Shenoy N."/>
            <person name="Sisk P."/>
            <person name="Stolte C."/>
            <person name="Sykes S."/>
            <person name="Walk T."/>
            <person name="White J."/>
            <person name="Yandava C."/>
            <person name="Haas B."/>
            <person name="Nusbaum C."/>
            <person name="Birren B."/>
        </authorList>
    </citation>
    <scope>NUCLEOTIDE SEQUENCE [LARGE SCALE GENOMIC DNA]</scope>
    <source>
        <strain evidence="4">ATCC 64411 / 73-15</strain>
    </source>
</reference>
<reference evidence="3" key="4">
    <citation type="journal article" date="2015" name="G3 (Bethesda)">
        <title>Genome sequences of three phytopathogenic species of the Magnaporthaceae family of fungi.</title>
        <authorList>
            <person name="Okagaki L.H."/>
            <person name="Nunes C.C."/>
            <person name="Sailsbery J."/>
            <person name="Clay B."/>
            <person name="Brown D."/>
            <person name="John T."/>
            <person name="Oh Y."/>
            <person name="Young N."/>
            <person name="Fitzgerald M."/>
            <person name="Haas B.J."/>
            <person name="Zeng Q."/>
            <person name="Young S."/>
            <person name="Adiconis X."/>
            <person name="Fan L."/>
            <person name="Levin J.Z."/>
            <person name="Mitchell T.K."/>
            <person name="Okubara P.A."/>
            <person name="Farman M.L."/>
            <person name="Kohn L.M."/>
            <person name="Birren B."/>
            <person name="Ma L.-J."/>
            <person name="Dean R.A."/>
        </authorList>
    </citation>
    <scope>NUCLEOTIDE SEQUENCE</scope>
    <source>
        <strain evidence="3">ATCC 64411 / 73-15</strain>
    </source>
</reference>
<dbReference type="EnsemblFungi" id="MAPG_06910T0">
    <property type="protein sequence ID" value="MAPG_06910T0"/>
    <property type="gene ID" value="MAPG_06910"/>
</dbReference>
<sequence>MDSSSCTETIPSAEEKSIPNGFDIDAAAIPKEETEFMEPEKLTPLLQEHESGIAVAAALGLVILFRFWLAYLLPIPGLRQALSLAAVAVLFLPLLPAHGSGSGNLMDGLPRYFYTNLTNSLTKLQDRTLPPEPKSVFRSCDGEEHRSLKVSIRNA</sequence>
<evidence type="ECO:0000313" key="2">
    <source>
        <dbReference type="EMBL" id="KLU87920.1"/>
    </source>
</evidence>
<accession>A0A0C4E3B3</accession>
<keyword evidence="1" id="KW-0472">Membrane</keyword>
<protein>
    <submittedName>
        <fullName evidence="2 3">Uncharacterized protein</fullName>
    </submittedName>
</protein>
<dbReference type="VEuPathDB" id="FungiDB:MAPG_06910"/>
<reference evidence="3" key="5">
    <citation type="submission" date="2015-06" db="UniProtKB">
        <authorList>
            <consortium name="EnsemblFungi"/>
        </authorList>
    </citation>
    <scope>IDENTIFICATION</scope>
    <source>
        <strain evidence="3">ATCC 64411</strain>
    </source>
</reference>
<dbReference type="eggNOG" id="ENOG502T48A">
    <property type="taxonomic scope" value="Eukaryota"/>
</dbReference>
<dbReference type="EMBL" id="ADBL01001660">
    <property type="status" value="NOT_ANNOTATED_CDS"/>
    <property type="molecule type" value="Genomic_DNA"/>
</dbReference>
<gene>
    <name evidence="2" type="ORF">MAPG_06910</name>
</gene>